<name>A0AAQ3KAG6_9LILI</name>
<feature type="compositionally biased region" description="Polar residues" evidence="1">
    <location>
        <begin position="79"/>
        <end position="88"/>
    </location>
</feature>
<sequence length="112" mass="12175">MQHALHSPRTHSNIAHHLFAFNPVLTSQRRRDREDELAAGMGGRAQAHKHRCCLGLGAGGIDGVHAQEVADGQDEPSPHTRQVGTSSRLAVDEQGMDLELESQFDVVVCGCR</sequence>
<dbReference type="EMBL" id="CP136893">
    <property type="protein sequence ID" value="WOL04842.1"/>
    <property type="molecule type" value="Genomic_DNA"/>
</dbReference>
<accession>A0AAQ3KAG6</accession>
<evidence type="ECO:0000256" key="1">
    <source>
        <dbReference type="SAM" id="MobiDB-lite"/>
    </source>
</evidence>
<evidence type="ECO:0000313" key="2">
    <source>
        <dbReference type="EMBL" id="WOL04842.1"/>
    </source>
</evidence>
<feature type="region of interest" description="Disordered" evidence="1">
    <location>
        <begin position="70"/>
        <end position="90"/>
    </location>
</feature>
<gene>
    <name evidence="2" type="ORF">Cni_G13564</name>
</gene>
<reference evidence="2 3" key="1">
    <citation type="submission" date="2023-10" db="EMBL/GenBank/DDBJ databases">
        <title>Chromosome-scale genome assembly provides insights into flower coloration mechanisms of Canna indica.</title>
        <authorList>
            <person name="Li C."/>
        </authorList>
    </citation>
    <scope>NUCLEOTIDE SEQUENCE [LARGE SCALE GENOMIC DNA]</scope>
    <source>
        <tissue evidence="2">Flower</tissue>
    </source>
</reference>
<organism evidence="2 3">
    <name type="scientific">Canna indica</name>
    <name type="common">Indian-shot</name>
    <dbReference type="NCBI Taxonomy" id="4628"/>
    <lineage>
        <taxon>Eukaryota</taxon>
        <taxon>Viridiplantae</taxon>
        <taxon>Streptophyta</taxon>
        <taxon>Embryophyta</taxon>
        <taxon>Tracheophyta</taxon>
        <taxon>Spermatophyta</taxon>
        <taxon>Magnoliopsida</taxon>
        <taxon>Liliopsida</taxon>
        <taxon>Zingiberales</taxon>
        <taxon>Cannaceae</taxon>
        <taxon>Canna</taxon>
    </lineage>
</organism>
<protein>
    <submittedName>
        <fullName evidence="2">Uncharacterized protein</fullName>
    </submittedName>
</protein>
<dbReference type="AlphaFoldDB" id="A0AAQ3KAG6"/>
<proteinExistence type="predicted"/>
<evidence type="ECO:0000313" key="3">
    <source>
        <dbReference type="Proteomes" id="UP001327560"/>
    </source>
</evidence>
<keyword evidence="3" id="KW-1185">Reference proteome</keyword>
<dbReference type="Proteomes" id="UP001327560">
    <property type="component" value="Chromosome 4"/>
</dbReference>